<organism evidence="1 2">
    <name type="scientific">Veillonella montpellierensis DNF00314</name>
    <dbReference type="NCBI Taxonomy" id="1401067"/>
    <lineage>
        <taxon>Bacteria</taxon>
        <taxon>Bacillati</taxon>
        <taxon>Bacillota</taxon>
        <taxon>Negativicutes</taxon>
        <taxon>Veillonellales</taxon>
        <taxon>Veillonellaceae</taxon>
        <taxon>Veillonella</taxon>
    </lineage>
</organism>
<protein>
    <submittedName>
        <fullName evidence="1">Uncharacterized protein</fullName>
    </submittedName>
</protein>
<dbReference type="Proteomes" id="UP000029628">
    <property type="component" value="Unassembled WGS sequence"/>
</dbReference>
<reference evidence="1 2" key="1">
    <citation type="submission" date="2014-07" db="EMBL/GenBank/DDBJ databases">
        <authorList>
            <person name="McCorrison J."/>
            <person name="Sanka R."/>
            <person name="Torralba M."/>
            <person name="Gillis M."/>
            <person name="Haft D.H."/>
            <person name="Methe B."/>
            <person name="Sutton G."/>
            <person name="Nelson K.E."/>
        </authorList>
    </citation>
    <scope>NUCLEOTIDE SEQUENCE [LARGE SCALE GENOMIC DNA]</scope>
    <source>
        <strain evidence="1 2">DNF00314</strain>
    </source>
</reference>
<comment type="caution">
    <text evidence="1">The sequence shown here is derived from an EMBL/GenBank/DDBJ whole genome shotgun (WGS) entry which is preliminary data.</text>
</comment>
<dbReference type="EMBL" id="JRNT01000028">
    <property type="protein sequence ID" value="KGF46744.1"/>
    <property type="molecule type" value="Genomic_DNA"/>
</dbReference>
<dbReference type="AlphaFoldDB" id="A0A096CN67"/>
<evidence type="ECO:0000313" key="2">
    <source>
        <dbReference type="Proteomes" id="UP000029628"/>
    </source>
</evidence>
<gene>
    <name evidence="1" type="ORF">HMPREF0872_07240</name>
</gene>
<sequence length="61" mass="7080">MTFIEKVEQLCKDCDNFIEKAKKDAKSMPPEVGYDHVYDTTAWCNENLKSTLLYMLTKGDE</sequence>
<accession>A0A096CN67</accession>
<keyword evidence="2" id="KW-1185">Reference proteome</keyword>
<proteinExistence type="predicted"/>
<dbReference type="RefSeq" id="WP_038152984.1">
    <property type="nucleotide sequence ID" value="NZ_JRNT01000028.1"/>
</dbReference>
<name>A0A096CN67_9FIRM</name>
<evidence type="ECO:0000313" key="1">
    <source>
        <dbReference type="EMBL" id="KGF46744.1"/>
    </source>
</evidence>